<dbReference type="EMBL" id="BKCJ010982780">
    <property type="protein sequence ID" value="GFC59750.1"/>
    <property type="molecule type" value="Genomic_DNA"/>
</dbReference>
<gene>
    <name evidence="2" type="ORF">Tci_831720</name>
</gene>
<name>A0A699Q5N7_TANCI</name>
<dbReference type="AlphaFoldDB" id="A0A699Q5N7"/>
<feature type="region of interest" description="Disordered" evidence="1">
    <location>
        <begin position="21"/>
        <end position="51"/>
    </location>
</feature>
<feature type="compositionally biased region" description="Basic residues" evidence="1">
    <location>
        <begin position="29"/>
        <end position="38"/>
    </location>
</feature>
<evidence type="ECO:0000313" key="2">
    <source>
        <dbReference type="EMBL" id="GFC59750.1"/>
    </source>
</evidence>
<organism evidence="2">
    <name type="scientific">Tanacetum cinerariifolium</name>
    <name type="common">Dalmatian daisy</name>
    <name type="synonym">Chrysanthemum cinerariifolium</name>
    <dbReference type="NCBI Taxonomy" id="118510"/>
    <lineage>
        <taxon>Eukaryota</taxon>
        <taxon>Viridiplantae</taxon>
        <taxon>Streptophyta</taxon>
        <taxon>Embryophyta</taxon>
        <taxon>Tracheophyta</taxon>
        <taxon>Spermatophyta</taxon>
        <taxon>Magnoliopsida</taxon>
        <taxon>eudicotyledons</taxon>
        <taxon>Gunneridae</taxon>
        <taxon>Pentapetalae</taxon>
        <taxon>asterids</taxon>
        <taxon>campanulids</taxon>
        <taxon>Asterales</taxon>
        <taxon>Asteraceae</taxon>
        <taxon>Asteroideae</taxon>
        <taxon>Anthemideae</taxon>
        <taxon>Anthemidinae</taxon>
        <taxon>Tanacetum</taxon>
    </lineage>
</organism>
<reference evidence="2" key="1">
    <citation type="journal article" date="2019" name="Sci. Rep.">
        <title>Draft genome of Tanacetum cinerariifolium, the natural source of mosquito coil.</title>
        <authorList>
            <person name="Yamashiro T."/>
            <person name="Shiraishi A."/>
            <person name="Satake H."/>
            <person name="Nakayama K."/>
        </authorList>
    </citation>
    <scope>NUCLEOTIDE SEQUENCE</scope>
</reference>
<protein>
    <submittedName>
        <fullName evidence="2">Uncharacterized protein</fullName>
    </submittedName>
</protein>
<accession>A0A699Q5N7</accession>
<evidence type="ECO:0000256" key="1">
    <source>
        <dbReference type="SAM" id="MobiDB-lite"/>
    </source>
</evidence>
<comment type="caution">
    <text evidence="2">The sequence shown here is derived from an EMBL/GenBank/DDBJ whole genome shotgun (WGS) entry which is preliminary data.</text>
</comment>
<feature type="non-terminal residue" evidence="2">
    <location>
        <position position="51"/>
    </location>
</feature>
<sequence>MLLRHHLHSYSIATLTTSATTLHTTPLTPRRRLHRHRSPPPPAAFTIYGLG</sequence>
<proteinExistence type="predicted"/>